<keyword evidence="4 6" id="KW-1133">Transmembrane helix</keyword>
<feature type="transmembrane region" description="Helical" evidence="6">
    <location>
        <begin position="88"/>
        <end position="107"/>
    </location>
</feature>
<evidence type="ECO:0000313" key="8">
    <source>
        <dbReference type="Proteomes" id="UP000006786"/>
    </source>
</evidence>
<evidence type="ECO:0000256" key="1">
    <source>
        <dbReference type="ARBA" id="ARBA00004141"/>
    </source>
</evidence>
<feature type="transmembrane region" description="Helical" evidence="6">
    <location>
        <begin position="262"/>
        <end position="286"/>
    </location>
</feature>
<proteinExistence type="predicted"/>
<comment type="subcellular location">
    <subcellularLocation>
        <location evidence="1">Membrane</location>
        <topology evidence="1">Multi-pass membrane protein</topology>
    </subcellularLocation>
</comment>
<keyword evidence="5 6" id="KW-0472">Membrane</keyword>
<feature type="transmembrane region" description="Helical" evidence="6">
    <location>
        <begin position="382"/>
        <end position="401"/>
    </location>
</feature>
<feature type="transmembrane region" description="Helical" evidence="6">
    <location>
        <begin position="113"/>
        <end position="139"/>
    </location>
</feature>
<protein>
    <submittedName>
        <fullName evidence="7">Major facilitator superfamily protein</fullName>
    </submittedName>
</protein>
<dbReference type="eggNOG" id="COG2814">
    <property type="taxonomic scope" value="Bacteria"/>
</dbReference>
<evidence type="ECO:0000256" key="6">
    <source>
        <dbReference type="SAM" id="Phobius"/>
    </source>
</evidence>
<dbReference type="STRING" id="391937.NA2_17434"/>
<evidence type="ECO:0000256" key="4">
    <source>
        <dbReference type="ARBA" id="ARBA00022989"/>
    </source>
</evidence>
<feature type="transmembrane region" description="Helical" evidence="6">
    <location>
        <begin position="230"/>
        <end position="250"/>
    </location>
</feature>
<reference evidence="7 8" key="1">
    <citation type="journal article" date="2012" name="J. Bacteriol.">
        <title>Genome Sequence of Nitratireductor pacificus Type Strain pht-3B.</title>
        <authorList>
            <person name="Lai Q."/>
            <person name="Li G."/>
            <person name="Shao Z."/>
        </authorList>
    </citation>
    <scope>NUCLEOTIDE SEQUENCE [LARGE SCALE GENOMIC DNA]</scope>
    <source>
        <strain evidence="8">pht-3B</strain>
    </source>
</reference>
<dbReference type="AlphaFoldDB" id="K2MZZ7"/>
<dbReference type="Gene3D" id="1.20.1250.20">
    <property type="entry name" value="MFS general substrate transporter like domains"/>
    <property type="match status" value="1"/>
</dbReference>
<organism evidence="7 8">
    <name type="scientific">Nitratireductor pacificus pht-3B</name>
    <dbReference type="NCBI Taxonomy" id="391937"/>
    <lineage>
        <taxon>Bacteria</taxon>
        <taxon>Pseudomonadati</taxon>
        <taxon>Pseudomonadota</taxon>
        <taxon>Alphaproteobacteria</taxon>
        <taxon>Hyphomicrobiales</taxon>
        <taxon>Phyllobacteriaceae</taxon>
        <taxon>Nitratireductor</taxon>
    </lineage>
</organism>
<name>K2MZZ7_9HYPH</name>
<accession>K2MZZ7</accession>
<keyword evidence="8" id="KW-1185">Reference proteome</keyword>
<feature type="transmembrane region" description="Helical" evidence="6">
    <location>
        <begin position="151"/>
        <end position="171"/>
    </location>
</feature>
<feature type="transmembrane region" description="Helical" evidence="6">
    <location>
        <begin position="355"/>
        <end position="376"/>
    </location>
</feature>
<dbReference type="PATRIC" id="fig|391937.3.peg.3583"/>
<dbReference type="InterPro" id="IPR036259">
    <property type="entry name" value="MFS_trans_sf"/>
</dbReference>
<dbReference type="EMBL" id="AMRM01000022">
    <property type="protein sequence ID" value="EKF17548.1"/>
    <property type="molecule type" value="Genomic_DNA"/>
</dbReference>
<dbReference type="PANTHER" id="PTHR12778:SF10">
    <property type="entry name" value="MAJOR FACILITATOR SUPERFAMILY DOMAIN-CONTAINING PROTEIN 3"/>
    <property type="match status" value="1"/>
</dbReference>
<comment type="caution">
    <text evidence="7">The sequence shown here is derived from an EMBL/GenBank/DDBJ whole genome shotgun (WGS) entry which is preliminary data.</text>
</comment>
<feature type="transmembrane region" description="Helical" evidence="6">
    <location>
        <begin position="293"/>
        <end position="311"/>
    </location>
</feature>
<dbReference type="InterPro" id="IPR004752">
    <property type="entry name" value="AmpG_permease/AT-1"/>
</dbReference>
<keyword evidence="3 6" id="KW-0812">Transmembrane</keyword>
<dbReference type="PANTHER" id="PTHR12778">
    <property type="entry name" value="SOLUTE CARRIER FAMILY 33 ACETYL-COA TRANSPORTER -RELATED"/>
    <property type="match status" value="1"/>
</dbReference>
<evidence type="ECO:0000256" key="3">
    <source>
        <dbReference type="ARBA" id="ARBA00022692"/>
    </source>
</evidence>
<keyword evidence="2" id="KW-0813">Transport</keyword>
<feature type="transmembrane region" description="Helical" evidence="6">
    <location>
        <begin position="177"/>
        <end position="198"/>
    </location>
</feature>
<sequence>MISGSSAARREHGSLPLTFCIGVGAVYAAAAVPLFFIYNILPAALRQAGHPPEIANLVFLAYLPFALRVAWAPAVARLGRGDMRVFRRVALCSLVGAILLTAALNAFDPASAPLVITALATLVIGCVSTAAVALDGYLLSGFTPEERRRSAPFQGVGLALGGLVLGLTVMIGGDLGWRAIVVLLIAMTSLLTLPALLLPSGGTEHGRFERAETRLSGLWSFLTSAPARRILLLSLLVRAGLGLAGGMLPVLQVDAGLSLGQIGMLAAIGSNGTGIAASVFVGLALARLGAWQVASASAVLAAVAMGAFAFSDIAGSAGGIVLISLVTMGLSYMFFVIFRALVLPICSGRGSTVQASAFASIDALIATFFAIGAGGLLSAGGASLVLAITAVLCAASGAFAWRVHSRTGEPTDHEKSGVMQP</sequence>
<evidence type="ECO:0000256" key="2">
    <source>
        <dbReference type="ARBA" id="ARBA00022448"/>
    </source>
</evidence>
<evidence type="ECO:0000313" key="7">
    <source>
        <dbReference type="EMBL" id="EKF17548.1"/>
    </source>
</evidence>
<feature type="transmembrane region" description="Helical" evidence="6">
    <location>
        <begin position="57"/>
        <end position="76"/>
    </location>
</feature>
<dbReference type="GO" id="GO:0016020">
    <property type="term" value="C:membrane"/>
    <property type="evidence" value="ECO:0007669"/>
    <property type="project" value="UniProtKB-SubCell"/>
</dbReference>
<dbReference type="SUPFAM" id="SSF103473">
    <property type="entry name" value="MFS general substrate transporter"/>
    <property type="match status" value="1"/>
</dbReference>
<evidence type="ECO:0000256" key="5">
    <source>
        <dbReference type="ARBA" id="ARBA00023136"/>
    </source>
</evidence>
<gene>
    <name evidence="7" type="ORF">NA2_17434</name>
</gene>
<feature type="transmembrane region" description="Helical" evidence="6">
    <location>
        <begin position="317"/>
        <end position="343"/>
    </location>
</feature>
<dbReference type="Proteomes" id="UP000006786">
    <property type="component" value="Unassembled WGS sequence"/>
</dbReference>
<feature type="transmembrane region" description="Helical" evidence="6">
    <location>
        <begin position="15"/>
        <end position="37"/>
    </location>
</feature>